<keyword evidence="3" id="KW-1185">Reference proteome</keyword>
<dbReference type="Pfam" id="PF13163">
    <property type="entry name" value="DUF3999"/>
    <property type="match status" value="1"/>
</dbReference>
<name>A0A7X5ZIJ0_9GAMM</name>
<organism evidence="2 3">
    <name type="scientific">Luteibacter anthropi</name>
    <dbReference type="NCBI Taxonomy" id="564369"/>
    <lineage>
        <taxon>Bacteria</taxon>
        <taxon>Pseudomonadati</taxon>
        <taxon>Pseudomonadota</taxon>
        <taxon>Gammaproteobacteria</taxon>
        <taxon>Lysobacterales</taxon>
        <taxon>Rhodanobacteraceae</taxon>
        <taxon>Luteibacter</taxon>
    </lineage>
</organism>
<evidence type="ECO:0000313" key="2">
    <source>
        <dbReference type="EMBL" id="NII06963.1"/>
    </source>
</evidence>
<dbReference type="RefSeq" id="WP_166948400.1">
    <property type="nucleotide sequence ID" value="NZ_JAARLZ010000005.1"/>
</dbReference>
<dbReference type="AlphaFoldDB" id="A0A7X5ZIJ0"/>
<proteinExistence type="predicted"/>
<dbReference type="InterPro" id="IPR025060">
    <property type="entry name" value="DUF3999"/>
</dbReference>
<gene>
    <name evidence="2" type="ORF">HBF25_11245</name>
</gene>
<reference evidence="2 3" key="1">
    <citation type="submission" date="2020-03" db="EMBL/GenBank/DDBJ databases">
        <authorList>
            <person name="Lai Q."/>
        </authorList>
    </citation>
    <scope>NUCLEOTIDE SEQUENCE [LARGE SCALE GENOMIC DNA]</scope>
    <source>
        <strain evidence="2 3">CCUG 25036</strain>
    </source>
</reference>
<comment type="caution">
    <text evidence="2">The sequence shown here is derived from an EMBL/GenBank/DDBJ whole genome shotgun (WGS) entry which is preliminary data.</text>
</comment>
<accession>A0A7X5ZIJ0</accession>
<feature type="signal peptide" evidence="1">
    <location>
        <begin position="1"/>
        <end position="21"/>
    </location>
</feature>
<protein>
    <submittedName>
        <fullName evidence="2">DUF3999 domain-containing protein</fullName>
    </submittedName>
</protein>
<dbReference type="Proteomes" id="UP000490980">
    <property type="component" value="Unassembled WGS sequence"/>
</dbReference>
<evidence type="ECO:0000313" key="3">
    <source>
        <dbReference type="Proteomes" id="UP000490980"/>
    </source>
</evidence>
<evidence type="ECO:0000256" key="1">
    <source>
        <dbReference type="SAM" id="SignalP"/>
    </source>
</evidence>
<feature type="chain" id="PRO_5031319000" evidence="1">
    <location>
        <begin position="22"/>
        <end position="451"/>
    </location>
</feature>
<dbReference type="EMBL" id="JAARLZ010000005">
    <property type="protein sequence ID" value="NII06963.1"/>
    <property type="molecule type" value="Genomic_DNA"/>
</dbReference>
<keyword evidence="1" id="KW-0732">Signal</keyword>
<sequence>MRRDWRIASFLFGLTTTLAVAADAPGFAWAYTLDTPAGASAYLIELPQDAYAWASPDAGLADVIVVDADNRPVAMGPYSAAAPGFHPVTLDTPLRAVPQTASGVAGPRIQRNTNGDIVIDPGAPVVPGTPTQWLFDAHSPVSAERLEFPASTHDVSLTVDVDASTDLQTWSPITRGASIVTLGQGEGAVDARVLKLSGSPMRYYRVSVTKGEAPWDTNGASSVTLSGTVEDASSKDEAALQWTVVTSSDSKTSGQGVDYDYDLPAALPVSRIRARLGGGDNVARLDITAVQGPMSGESLGTIVLTPGQAADHPLEVPVARRQHLRVHSGTPLREPPRLDVGWRADRFVFLPEGKGPYRLLVGSRSLRRPSWPIAEAIASLRKGADASWRPALVRVGPGEELEGRKVLDAPAAPFDWTRPLLWVVLLLGAAVVIGMATSLLRKPPPPDSGEH</sequence>